<dbReference type="OrthoDB" id="6782927at2759"/>
<evidence type="ECO:0000313" key="2">
    <source>
        <dbReference type="Proteomes" id="UP000410492"/>
    </source>
</evidence>
<dbReference type="EMBL" id="CAACVG010013866">
    <property type="protein sequence ID" value="VEN62447.1"/>
    <property type="molecule type" value="Genomic_DNA"/>
</dbReference>
<evidence type="ECO:0000313" key="1">
    <source>
        <dbReference type="EMBL" id="VEN62447.1"/>
    </source>
</evidence>
<name>A0A653DQZ7_CALMS</name>
<keyword evidence="2" id="KW-1185">Reference proteome</keyword>
<dbReference type="AlphaFoldDB" id="A0A653DQZ7"/>
<proteinExistence type="predicted"/>
<reference evidence="1 2" key="1">
    <citation type="submission" date="2019-01" db="EMBL/GenBank/DDBJ databases">
        <authorList>
            <person name="Sayadi A."/>
        </authorList>
    </citation>
    <scope>NUCLEOTIDE SEQUENCE [LARGE SCALE GENOMIC DNA]</scope>
</reference>
<dbReference type="Proteomes" id="UP000410492">
    <property type="component" value="Unassembled WGS sequence"/>
</dbReference>
<accession>A0A653DQZ7</accession>
<gene>
    <name evidence="1" type="ORF">CALMAC_LOCUS19552</name>
</gene>
<organism evidence="1 2">
    <name type="scientific">Callosobruchus maculatus</name>
    <name type="common">Southern cowpea weevil</name>
    <name type="synonym">Pulse bruchid</name>
    <dbReference type="NCBI Taxonomy" id="64391"/>
    <lineage>
        <taxon>Eukaryota</taxon>
        <taxon>Metazoa</taxon>
        <taxon>Ecdysozoa</taxon>
        <taxon>Arthropoda</taxon>
        <taxon>Hexapoda</taxon>
        <taxon>Insecta</taxon>
        <taxon>Pterygota</taxon>
        <taxon>Neoptera</taxon>
        <taxon>Endopterygota</taxon>
        <taxon>Coleoptera</taxon>
        <taxon>Polyphaga</taxon>
        <taxon>Cucujiformia</taxon>
        <taxon>Chrysomeloidea</taxon>
        <taxon>Chrysomelidae</taxon>
        <taxon>Bruchinae</taxon>
        <taxon>Bruchini</taxon>
        <taxon>Callosobruchus</taxon>
    </lineage>
</organism>
<sequence length="191" mass="20095">MILSPSSYLISRISSKSKSHLANRYSRIPYGSTLRVVISFPTLLPTPDELPYTQYHQYPYVVPLCPPVAPCQPFEAYHQQQVCQCGQCAGGQQGGQQHHQQQPPHMFAISSAHQQAAAAAAAAATAAGIAGIAGAAGPAATAAQPGTLIVNRFTEINYFDNPLVAAAAGTALVALASPPEKYQGYDMVSLS</sequence>
<protein>
    <submittedName>
        <fullName evidence="1">Uncharacterized protein</fullName>
    </submittedName>
</protein>